<evidence type="ECO:0000313" key="11">
    <source>
        <dbReference type="RefSeq" id="XP_006814330.1"/>
    </source>
</evidence>
<keyword evidence="9" id="KW-0325">Glycoprotein</keyword>
<evidence type="ECO:0000256" key="2">
    <source>
        <dbReference type="ARBA" id="ARBA00008124"/>
    </source>
</evidence>
<dbReference type="GeneID" id="100368174"/>
<evidence type="ECO:0000256" key="9">
    <source>
        <dbReference type="ARBA" id="ARBA00023180"/>
    </source>
</evidence>
<accession>A0ABM0M2T9</accession>
<keyword evidence="4" id="KW-0812">Transmembrane</keyword>
<dbReference type="InterPro" id="IPR027417">
    <property type="entry name" value="P-loop_NTPase"/>
</dbReference>
<keyword evidence="7" id="KW-0333">Golgi apparatus</keyword>
<keyword evidence="3" id="KW-0808">Transferase</keyword>
<keyword evidence="10" id="KW-1185">Reference proteome</keyword>
<dbReference type="Gene3D" id="3.40.50.300">
    <property type="entry name" value="P-loop containing nucleotide triphosphate hydrolases"/>
    <property type="match status" value="1"/>
</dbReference>
<comment type="similarity">
    <text evidence="2">Belongs to the galactose-3-O-sulfotransferase family.</text>
</comment>
<evidence type="ECO:0000256" key="5">
    <source>
        <dbReference type="ARBA" id="ARBA00022968"/>
    </source>
</evidence>
<keyword evidence="6" id="KW-1133">Transmembrane helix</keyword>
<dbReference type="Proteomes" id="UP000694865">
    <property type="component" value="Unplaced"/>
</dbReference>
<evidence type="ECO:0000313" key="10">
    <source>
        <dbReference type="Proteomes" id="UP000694865"/>
    </source>
</evidence>
<evidence type="ECO:0000256" key="1">
    <source>
        <dbReference type="ARBA" id="ARBA00004323"/>
    </source>
</evidence>
<dbReference type="RefSeq" id="XP_006814330.1">
    <property type="nucleotide sequence ID" value="XM_006814267.1"/>
</dbReference>
<name>A0ABM0M2T9_SACKO</name>
<comment type="subcellular location">
    <subcellularLocation>
        <location evidence="1">Golgi apparatus membrane</location>
        <topology evidence="1">Single-pass type II membrane protein</topology>
    </subcellularLocation>
</comment>
<dbReference type="PANTHER" id="PTHR14647">
    <property type="entry name" value="GALACTOSE-3-O-SULFOTRANSFERASE"/>
    <property type="match status" value="1"/>
</dbReference>
<evidence type="ECO:0000256" key="8">
    <source>
        <dbReference type="ARBA" id="ARBA00023136"/>
    </source>
</evidence>
<evidence type="ECO:0000256" key="6">
    <source>
        <dbReference type="ARBA" id="ARBA00022989"/>
    </source>
</evidence>
<proteinExistence type="inferred from homology"/>
<evidence type="ECO:0000256" key="3">
    <source>
        <dbReference type="ARBA" id="ARBA00022679"/>
    </source>
</evidence>
<reference evidence="11" key="1">
    <citation type="submission" date="2025-08" db="UniProtKB">
        <authorList>
            <consortium name="RefSeq"/>
        </authorList>
    </citation>
    <scope>IDENTIFICATION</scope>
    <source>
        <tissue evidence="11">Testes</tissue>
    </source>
</reference>
<gene>
    <name evidence="11" type="primary">LOC100368174</name>
</gene>
<dbReference type="PANTHER" id="PTHR14647:SF86">
    <property type="entry name" value="GALACTOSE-3-O-SULFOTRANSFERASE"/>
    <property type="match status" value="1"/>
</dbReference>
<sequence>MFNIRKIIRVPWNQYNIFTHHARLNVSDIRQLMPNDALYITILRNPVIQFESLFNYYKLGNYLKVEAGNVSQLQTFLEAPETYNRNPYTKNNYLYDLGFNNIDWMSPPKIRNTIKMVADMFDFVFIAEYFDESLILLRHAMCWGIRDIVYFSQNARNHNTVRKVTPWMEERIKEWNTADYQLYTYFNETFWKKVVDFGIDRMEREKAALREQVTAYREECIDDVIDNGDGVWHLSGVKIRSNTLKASAKNNTVLRTDDNTGTQFHSPGSR</sequence>
<keyword evidence="5" id="KW-0735">Signal-anchor</keyword>
<evidence type="ECO:0000256" key="4">
    <source>
        <dbReference type="ARBA" id="ARBA00022692"/>
    </source>
</evidence>
<evidence type="ECO:0000256" key="7">
    <source>
        <dbReference type="ARBA" id="ARBA00023034"/>
    </source>
</evidence>
<dbReference type="InterPro" id="IPR009729">
    <property type="entry name" value="Gal-3-0_sulfotransfrase"/>
</dbReference>
<dbReference type="Pfam" id="PF06990">
    <property type="entry name" value="Gal-3-0_sulfotr"/>
    <property type="match status" value="1"/>
</dbReference>
<protein>
    <submittedName>
        <fullName evidence="11">Galactose-3-O-sulfotransferase 2-like</fullName>
    </submittedName>
</protein>
<organism evidence="10 11">
    <name type="scientific">Saccoglossus kowalevskii</name>
    <name type="common">Acorn worm</name>
    <dbReference type="NCBI Taxonomy" id="10224"/>
    <lineage>
        <taxon>Eukaryota</taxon>
        <taxon>Metazoa</taxon>
        <taxon>Hemichordata</taxon>
        <taxon>Enteropneusta</taxon>
        <taxon>Harrimaniidae</taxon>
        <taxon>Saccoglossus</taxon>
    </lineage>
</organism>
<keyword evidence="8" id="KW-0472">Membrane</keyword>